<proteinExistence type="predicted"/>
<evidence type="ECO:0000256" key="3">
    <source>
        <dbReference type="ARBA" id="ARBA00022806"/>
    </source>
</evidence>
<dbReference type="KEGG" id="ifn:GM661_05915"/>
<dbReference type="GO" id="GO:0004386">
    <property type="term" value="F:helicase activity"/>
    <property type="evidence" value="ECO:0007669"/>
    <property type="project" value="UniProtKB-UniRule"/>
</dbReference>
<accession>A0A8A7KDP4</accession>
<evidence type="ECO:0000313" key="8">
    <source>
        <dbReference type="Proteomes" id="UP000665020"/>
    </source>
</evidence>
<protein>
    <recommendedName>
        <fullName evidence="6">UvrD-like helicase ATP-binding domain-containing protein</fullName>
    </recommendedName>
</protein>
<dbReference type="InterPro" id="IPR027417">
    <property type="entry name" value="P-loop_NTPase"/>
</dbReference>
<dbReference type="InterPro" id="IPR013986">
    <property type="entry name" value="DExx_box_DNA_helicase_dom_sf"/>
</dbReference>
<evidence type="ECO:0000256" key="1">
    <source>
        <dbReference type="ARBA" id="ARBA00022741"/>
    </source>
</evidence>
<dbReference type="GO" id="GO:0005524">
    <property type="term" value="F:ATP binding"/>
    <property type="evidence" value="ECO:0007669"/>
    <property type="project" value="UniProtKB-UniRule"/>
</dbReference>
<dbReference type="GO" id="GO:0016787">
    <property type="term" value="F:hydrolase activity"/>
    <property type="evidence" value="ECO:0007669"/>
    <property type="project" value="UniProtKB-UniRule"/>
</dbReference>
<dbReference type="Gene3D" id="1.10.10.160">
    <property type="match status" value="1"/>
</dbReference>
<keyword evidence="1 5" id="KW-0547">Nucleotide-binding</keyword>
<organism evidence="7 8">
    <name type="scientific">Iocasia fonsfrigidae</name>
    <dbReference type="NCBI Taxonomy" id="2682810"/>
    <lineage>
        <taxon>Bacteria</taxon>
        <taxon>Bacillati</taxon>
        <taxon>Bacillota</taxon>
        <taxon>Clostridia</taxon>
        <taxon>Halanaerobiales</taxon>
        <taxon>Halanaerobiaceae</taxon>
        <taxon>Iocasia</taxon>
    </lineage>
</organism>
<dbReference type="Gene3D" id="3.40.50.300">
    <property type="entry name" value="P-loop containing nucleotide triphosphate hydrolases"/>
    <property type="match status" value="1"/>
</dbReference>
<dbReference type="InterPro" id="IPR014016">
    <property type="entry name" value="UvrD-like_ATP-bd"/>
</dbReference>
<keyword evidence="8" id="KW-1185">Reference proteome</keyword>
<dbReference type="EMBL" id="CP046640">
    <property type="protein sequence ID" value="QTL97549.1"/>
    <property type="molecule type" value="Genomic_DNA"/>
</dbReference>
<evidence type="ECO:0000256" key="2">
    <source>
        <dbReference type="ARBA" id="ARBA00022801"/>
    </source>
</evidence>
<feature type="domain" description="UvrD-like helicase ATP-binding" evidence="6">
    <location>
        <begin position="1"/>
        <end position="283"/>
    </location>
</feature>
<evidence type="ECO:0000256" key="5">
    <source>
        <dbReference type="PROSITE-ProRule" id="PRU00560"/>
    </source>
</evidence>
<keyword evidence="2 5" id="KW-0378">Hydrolase</keyword>
<name>A0A8A7KDP4_9FIRM</name>
<evidence type="ECO:0000259" key="6">
    <source>
        <dbReference type="PROSITE" id="PS51198"/>
    </source>
</evidence>
<keyword evidence="3 5" id="KW-0347">Helicase</keyword>
<dbReference type="SUPFAM" id="SSF52540">
    <property type="entry name" value="P-loop containing nucleoside triphosphate hydrolases"/>
    <property type="match status" value="1"/>
</dbReference>
<sequence>MKTIYSGPTGSGKTTQLLNKYKEIGSTQGTDGCLVLVKNAASKMDWRKKVDLETMGMLNVYTYFSFVQSEISAYWPWIEIKLPGGYTTIDPTFMNVETSHYLMSKYVEKNRQYKDIFDYISATSAQIAVQLIDNLNQAAMNNLSLEELEKRLLIWAADDQEKIVVLNEAIAIMKTFRKFCIDNRILDYSLMVDLYNQELLTNKEYLQQLRDRFQYLLVDNLEKTVPSAQKLILFLLKNCQESYLTYNPEEGINKFFGGNAELAQEVFFPLCEIKELEESYTSSKVARQLASSIYQTVFENKELSGNGFIKKEINSELRGDMLLDTVKEILILLEQGVDPDQIAIIAPLIDKVMEFTLERYLRAEGYSVINLTRSKRLVDIPFSQALMTLTLLANPAWSAQLTYSSLQQTLSLVLKLDPIRSATLTDEIFKNNLQLPDLDQLKFRSKIGFDNSAKYDYLQEWLREKQTQDLELEHFFQLVFAELLSPLTPSQEDILACRQMIDSVTKFKKVVKNFKDIPEEELGRHFIDMIYNGTLAAEVLYNYPEEEQKIVLSTPYKFLFSPDIDQVKYLFWLDISSENWFRSIAKELFNPYILSPQWKKKNNWDDQTDQQLRKEQLIANLQSILSKATDGLYLADSYLNSRGWEQEGQLYEWLQAGDQGVKSND</sequence>
<gene>
    <name evidence="7" type="ORF">GM661_05915</name>
</gene>
<keyword evidence="4 5" id="KW-0067">ATP-binding</keyword>
<dbReference type="RefSeq" id="WP_230869182.1">
    <property type="nucleotide sequence ID" value="NZ_CP046640.1"/>
</dbReference>
<evidence type="ECO:0000256" key="4">
    <source>
        <dbReference type="ARBA" id="ARBA00022840"/>
    </source>
</evidence>
<evidence type="ECO:0000313" key="7">
    <source>
        <dbReference type="EMBL" id="QTL97549.1"/>
    </source>
</evidence>
<dbReference type="Pfam" id="PF00580">
    <property type="entry name" value="UvrD-helicase"/>
    <property type="match status" value="1"/>
</dbReference>
<dbReference type="Proteomes" id="UP000665020">
    <property type="component" value="Chromosome"/>
</dbReference>
<dbReference type="AlphaFoldDB" id="A0A8A7KDP4"/>
<dbReference type="PROSITE" id="PS51198">
    <property type="entry name" value="UVRD_HELICASE_ATP_BIND"/>
    <property type="match status" value="1"/>
</dbReference>
<feature type="binding site" evidence="5">
    <location>
        <begin position="7"/>
        <end position="14"/>
    </location>
    <ligand>
        <name>ATP</name>
        <dbReference type="ChEBI" id="CHEBI:30616"/>
    </ligand>
</feature>
<reference evidence="7" key="1">
    <citation type="submission" date="2019-12" db="EMBL/GenBank/DDBJ databases">
        <authorList>
            <person name="zhang j."/>
            <person name="sun C.M."/>
        </authorList>
    </citation>
    <scope>NUCLEOTIDE SEQUENCE</scope>
    <source>
        <strain evidence="7">NS-1</strain>
    </source>
</reference>